<dbReference type="EMBL" id="JAETWB010000010">
    <property type="protein sequence ID" value="MBL6080094.1"/>
    <property type="molecule type" value="Genomic_DNA"/>
</dbReference>
<name>A0ABS1U813_9PROT</name>
<dbReference type="Proteomes" id="UP000660885">
    <property type="component" value="Unassembled WGS sequence"/>
</dbReference>
<reference evidence="2 3" key="1">
    <citation type="submission" date="2021-01" db="EMBL/GenBank/DDBJ databases">
        <title>Belnapia mucosa sp. nov. and Belnapia arida sp. nov., isolated from the Tabernas Desert (Almeria, Spain).</title>
        <authorList>
            <person name="Molina-Menor E."/>
            <person name="Vidal-Verdu A."/>
            <person name="Calonge A."/>
            <person name="Satari L."/>
            <person name="Pereto J."/>
            <person name="Porcar M."/>
        </authorList>
    </citation>
    <scope>NUCLEOTIDE SEQUENCE [LARGE SCALE GENOMIC DNA]</scope>
    <source>
        <strain evidence="2 3">T18</strain>
    </source>
</reference>
<keyword evidence="3" id="KW-1185">Reference proteome</keyword>
<proteinExistence type="predicted"/>
<dbReference type="RefSeq" id="WP_202833329.1">
    <property type="nucleotide sequence ID" value="NZ_JAETWB010000010.1"/>
</dbReference>
<comment type="caution">
    <text evidence="2">The sequence shown here is derived from an EMBL/GenBank/DDBJ whole genome shotgun (WGS) entry which is preliminary data.</text>
</comment>
<evidence type="ECO:0000313" key="2">
    <source>
        <dbReference type="EMBL" id="MBL6080094.1"/>
    </source>
</evidence>
<feature type="region of interest" description="Disordered" evidence="1">
    <location>
        <begin position="24"/>
        <end position="52"/>
    </location>
</feature>
<sequence length="52" mass="5477">MGRKIPSFAIFDLSVATLSVQVTKRRPPRAGQARFADAAHGRAAPGDAGVQE</sequence>
<protein>
    <submittedName>
        <fullName evidence="2">Uncharacterized protein</fullName>
    </submittedName>
</protein>
<gene>
    <name evidence="2" type="ORF">JMJ56_18905</name>
</gene>
<feature type="compositionally biased region" description="Low complexity" evidence="1">
    <location>
        <begin position="33"/>
        <end position="52"/>
    </location>
</feature>
<organism evidence="2 3">
    <name type="scientific">Belnapia arida</name>
    <dbReference type="NCBI Taxonomy" id="2804533"/>
    <lineage>
        <taxon>Bacteria</taxon>
        <taxon>Pseudomonadati</taxon>
        <taxon>Pseudomonadota</taxon>
        <taxon>Alphaproteobacteria</taxon>
        <taxon>Acetobacterales</taxon>
        <taxon>Roseomonadaceae</taxon>
        <taxon>Belnapia</taxon>
    </lineage>
</organism>
<evidence type="ECO:0000256" key="1">
    <source>
        <dbReference type="SAM" id="MobiDB-lite"/>
    </source>
</evidence>
<accession>A0ABS1U813</accession>
<evidence type="ECO:0000313" key="3">
    <source>
        <dbReference type="Proteomes" id="UP000660885"/>
    </source>
</evidence>